<comment type="catalytic activity">
    <reaction evidence="1">
        <text>(2R)-2-phosphoglycerate = (2R)-3-phosphoglycerate</text>
        <dbReference type="Rhea" id="RHEA:15901"/>
        <dbReference type="ChEBI" id="CHEBI:58272"/>
        <dbReference type="ChEBI" id="CHEBI:58289"/>
        <dbReference type="EC" id="5.4.2.12"/>
    </reaction>
</comment>
<dbReference type="EC" id="5.4.2.12" evidence="8"/>
<dbReference type="InterPro" id="IPR004456">
    <property type="entry name" value="Pglycerate_mutase_ApgM"/>
</dbReference>
<dbReference type="Gene3D" id="3.40.720.10">
    <property type="entry name" value="Alkaline Phosphatase, subunit A"/>
    <property type="match status" value="2"/>
</dbReference>
<name>A0A7C3SJI8_9BACT</name>
<comment type="function">
    <text evidence="2">Catalyzes the interconversion of 2-phosphoglycerate and 3-phosphoglycerate.</text>
</comment>
<dbReference type="PANTHER" id="PTHR31209:SF0">
    <property type="entry name" value="METALLOENZYME DOMAIN-CONTAINING PROTEIN"/>
    <property type="match status" value="1"/>
</dbReference>
<accession>A0A7C3SJI8</accession>
<dbReference type="InterPro" id="IPR017850">
    <property type="entry name" value="Alkaline_phosphatase_core_sf"/>
</dbReference>
<dbReference type="Pfam" id="PF01676">
    <property type="entry name" value="Metalloenzyme"/>
    <property type="match status" value="1"/>
</dbReference>
<dbReference type="CDD" id="cd16011">
    <property type="entry name" value="iPGM_like"/>
    <property type="match status" value="1"/>
</dbReference>
<dbReference type="InterPro" id="IPR023665">
    <property type="entry name" value="ApgAM_prokaryotes"/>
</dbReference>
<comment type="similarity">
    <text evidence="4">Belongs to the BPG-independent phosphoglycerate mutase family. A-PGAM subfamily.</text>
</comment>
<proteinExistence type="inferred from homology"/>
<dbReference type="Pfam" id="PF10143">
    <property type="entry name" value="PhosphMutase"/>
    <property type="match status" value="1"/>
</dbReference>
<keyword evidence="5" id="KW-0324">Glycolysis</keyword>
<dbReference type="EMBL" id="DTHB01000053">
    <property type="protein sequence ID" value="HGB15262.1"/>
    <property type="molecule type" value="Genomic_DNA"/>
</dbReference>
<evidence type="ECO:0000256" key="6">
    <source>
        <dbReference type="ARBA" id="ARBA00023235"/>
    </source>
</evidence>
<dbReference type="GO" id="GO:0006096">
    <property type="term" value="P:glycolytic process"/>
    <property type="evidence" value="ECO:0007669"/>
    <property type="project" value="UniProtKB-KW"/>
</dbReference>
<dbReference type="PANTHER" id="PTHR31209">
    <property type="entry name" value="COFACTOR-INDEPENDENT PHOSPHOGLYCERATE MUTASE"/>
    <property type="match status" value="1"/>
</dbReference>
<dbReference type="PIRSF" id="PIRSF006392">
    <property type="entry name" value="IPGAM_arch"/>
    <property type="match status" value="1"/>
</dbReference>
<evidence type="ECO:0000256" key="5">
    <source>
        <dbReference type="ARBA" id="ARBA00023152"/>
    </source>
</evidence>
<dbReference type="SUPFAM" id="SSF53649">
    <property type="entry name" value="Alkaline phosphatase-like"/>
    <property type="match status" value="1"/>
</dbReference>
<dbReference type="NCBIfam" id="TIGR00306">
    <property type="entry name" value="apgM"/>
    <property type="match status" value="1"/>
</dbReference>
<protein>
    <submittedName>
        <fullName evidence="8">2,3-bisphosphoglycerate-independent phosphoglycerate mutase</fullName>
        <ecNumber evidence="8">5.4.2.12</ecNumber>
    </submittedName>
</protein>
<reference evidence="8" key="1">
    <citation type="journal article" date="2020" name="mSystems">
        <title>Genome- and Community-Level Interaction Insights into Carbon Utilization and Element Cycling Functions of Hydrothermarchaeota in Hydrothermal Sediment.</title>
        <authorList>
            <person name="Zhou Z."/>
            <person name="Liu Y."/>
            <person name="Xu W."/>
            <person name="Pan J."/>
            <person name="Luo Z.H."/>
            <person name="Li M."/>
        </authorList>
    </citation>
    <scope>NUCLEOTIDE SEQUENCE [LARGE SCALE GENOMIC DNA]</scope>
    <source>
        <strain evidence="8">SpSt-776</strain>
    </source>
</reference>
<dbReference type="HAMAP" id="MF_01402_A">
    <property type="entry name" value="ApgM_A"/>
    <property type="match status" value="1"/>
</dbReference>
<evidence type="ECO:0000256" key="4">
    <source>
        <dbReference type="ARBA" id="ARBA00005524"/>
    </source>
</evidence>
<evidence type="ECO:0000313" key="8">
    <source>
        <dbReference type="EMBL" id="HGB15262.1"/>
    </source>
</evidence>
<gene>
    <name evidence="8" type="ORF">ENV62_08520</name>
</gene>
<evidence type="ECO:0000256" key="1">
    <source>
        <dbReference type="ARBA" id="ARBA00000370"/>
    </source>
</evidence>
<dbReference type="InterPro" id="IPR006124">
    <property type="entry name" value="Metalloenzyme"/>
</dbReference>
<organism evidence="8">
    <name type="scientific">Desulfobacca acetoxidans</name>
    <dbReference type="NCBI Taxonomy" id="60893"/>
    <lineage>
        <taxon>Bacteria</taxon>
        <taxon>Pseudomonadati</taxon>
        <taxon>Thermodesulfobacteriota</taxon>
        <taxon>Desulfobaccia</taxon>
        <taxon>Desulfobaccales</taxon>
        <taxon>Desulfobaccaceae</taxon>
        <taxon>Desulfobacca</taxon>
    </lineage>
</organism>
<keyword evidence="6 8" id="KW-0413">Isomerase</keyword>
<evidence type="ECO:0000256" key="3">
    <source>
        <dbReference type="ARBA" id="ARBA00004921"/>
    </source>
</evidence>
<sequence>MNKVILLIMDGLGDRPIKELGDKTPLEAAHTPHLDALASRGICGVQNALGVGQRPGSDTSHLAILGYDPEKYYTGRGTIEVAGLGMDLEPGDVALRGNLGTVDDHLVTVDRRAGRLSDTGPFVKDLDGLSYEGVTLHIKPGTGHRAGVILRGPGLSSKISDNDPHEVGVKVHEVRPLDDSPEAAFTAKVLNYFLHRAHEILKNHPLNKERQKEGKPPANYLLCRGAGYYKKIEKFSERYGLKACAIAGGGLYKGIGAFTGMQVLPVPGATGMANTDLDAKFAAALKALATDFDFAFVHIKAADAFGEDGDFRGKKAFIEKIDAAAKVLLDLPDTLIVITGDHSTPCALKKHSGDPVPLIMVGDGAVRTDHVKEFGERACATGGLGRLTGLMIMPEIINLLGRAPLIGD</sequence>
<evidence type="ECO:0000259" key="7">
    <source>
        <dbReference type="Pfam" id="PF01676"/>
    </source>
</evidence>
<dbReference type="GO" id="GO:0046872">
    <property type="term" value="F:metal ion binding"/>
    <property type="evidence" value="ECO:0007669"/>
    <property type="project" value="InterPro"/>
</dbReference>
<comment type="pathway">
    <text evidence="3">Carbohydrate degradation.</text>
</comment>
<feature type="domain" description="Metalloenzyme" evidence="7">
    <location>
        <begin position="3"/>
        <end position="393"/>
    </location>
</feature>
<comment type="caution">
    <text evidence="8">The sequence shown here is derived from an EMBL/GenBank/DDBJ whole genome shotgun (WGS) entry which is preliminary data.</text>
</comment>
<dbReference type="AlphaFoldDB" id="A0A7C3SJI8"/>
<dbReference type="GO" id="GO:0004619">
    <property type="term" value="F:phosphoglycerate mutase activity"/>
    <property type="evidence" value="ECO:0007669"/>
    <property type="project" value="UniProtKB-EC"/>
</dbReference>
<dbReference type="NCBIfam" id="NF003104">
    <property type="entry name" value="PRK04024.1"/>
    <property type="match status" value="1"/>
</dbReference>
<evidence type="ECO:0000256" key="2">
    <source>
        <dbReference type="ARBA" id="ARBA00002315"/>
    </source>
</evidence>